<dbReference type="InterPro" id="IPR018490">
    <property type="entry name" value="cNMP-bd_dom_sf"/>
</dbReference>
<dbReference type="InterPro" id="IPR014710">
    <property type="entry name" value="RmlC-like_jellyroll"/>
</dbReference>
<evidence type="ECO:0000313" key="3">
    <source>
        <dbReference type="Proteomes" id="UP001348817"/>
    </source>
</evidence>
<accession>A0AAU9CZ18</accession>
<name>A0AAU9CZ18_9BACT</name>
<gene>
    <name evidence="2" type="ORF">FUAX_13500</name>
</gene>
<dbReference type="RefSeq" id="WP_338394144.1">
    <property type="nucleotide sequence ID" value="NZ_AP025314.1"/>
</dbReference>
<dbReference type="SUPFAM" id="SSF51206">
    <property type="entry name" value="cAMP-binding domain-like"/>
    <property type="match status" value="1"/>
</dbReference>
<keyword evidence="3" id="KW-1185">Reference proteome</keyword>
<reference evidence="2 3" key="1">
    <citation type="submission" date="2021-12" db="EMBL/GenBank/DDBJ databases">
        <title>Genome sequencing of bacteria with rrn-lacking chromosome and rrn-plasmid.</title>
        <authorList>
            <person name="Anda M."/>
            <person name="Iwasaki W."/>
        </authorList>
    </citation>
    <scope>NUCLEOTIDE SEQUENCE [LARGE SCALE GENOMIC DNA]</scope>
    <source>
        <strain evidence="2 3">DSM 100852</strain>
    </source>
</reference>
<protein>
    <submittedName>
        <fullName evidence="2">Crp/Fnr family transcriptional regulator</fullName>
    </submittedName>
</protein>
<evidence type="ECO:0000313" key="2">
    <source>
        <dbReference type="EMBL" id="BDD08918.1"/>
    </source>
</evidence>
<dbReference type="InterPro" id="IPR000595">
    <property type="entry name" value="cNMP-bd_dom"/>
</dbReference>
<dbReference type="EMBL" id="AP025314">
    <property type="protein sequence ID" value="BDD08918.1"/>
    <property type="molecule type" value="Genomic_DNA"/>
</dbReference>
<dbReference type="CDD" id="cd00038">
    <property type="entry name" value="CAP_ED"/>
    <property type="match status" value="1"/>
</dbReference>
<feature type="domain" description="Cyclic nucleotide-binding" evidence="1">
    <location>
        <begin position="1"/>
        <end position="111"/>
    </location>
</feature>
<dbReference type="Gene3D" id="2.60.120.10">
    <property type="entry name" value="Jelly Rolls"/>
    <property type="match status" value="1"/>
</dbReference>
<dbReference type="PROSITE" id="PS50042">
    <property type="entry name" value="CNMP_BINDING_3"/>
    <property type="match status" value="1"/>
</dbReference>
<dbReference type="Pfam" id="PF00027">
    <property type="entry name" value="cNMP_binding"/>
    <property type="match status" value="1"/>
</dbReference>
<sequence length="176" mass="20377">MIDILAENISASGSWTGQKTLRRGEFLSLPGDVETDLYYVKSGSLRVFMTDGEDEHCVRFGYRGSFITALDSYMAVEPTVYFIQALKACELKSIRKDAFLKFIETSASMRKLYGRLLEVLVCQQMERERDLLTSSPKERYERVLKRSPQLFQEVPHKYIASYLRMTPETLSRMKKC</sequence>
<dbReference type="AlphaFoldDB" id="A0AAU9CZ18"/>
<evidence type="ECO:0000259" key="1">
    <source>
        <dbReference type="PROSITE" id="PS50042"/>
    </source>
</evidence>
<dbReference type="KEGG" id="fax:FUAX_13500"/>
<organism evidence="2 3">
    <name type="scientific">Fulvitalea axinellae</name>
    <dbReference type="NCBI Taxonomy" id="1182444"/>
    <lineage>
        <taxon>Bacteria</taxon>
        <taxon>Pseudomonadati</taxon>
        <taxon>Bacteroidota</taxon>
        <taxon>Cytophagia</taxon>
        <taxon>Cytophagales</taxon>
        <taxon>Persicobacteraceae</taxon>
        <taxon>Fulvitalea</taxon>
    </lineage>
</organism>
<dbReference type="Proteomes" id="UP001348817">
    <property type="component" value="Chromosome"/>
</dbReference>
<proteinExistence type="predicted"/>